<evidence type="ECO:0000313" key="4">
    <source>
        <dbReference type="Proteomes" id="UP001384579"/>
    </source>
</evidence>
<dbReference type="InterPro" id="IPR010985">
    <property type="entry name" value="Ribbon_hlx_hlx"/>
</dbReference>
<dbReference type="Pfam" id="PF08681">
    <property type="entry name" value="TacA1"/>
    <property type="match status" value="1"/>
</dbReference>
<accession>A0ABU8YWA0</accession>
<gene>
    <name evidence="3" type="ORF">WMG39_27790</name>
</gene>
<comment type="similarity">
    <text evidence="2">Belongs to the TacA antitoxin family.</text>
</comment>
<organism evidence="3 4">
    <name type="scientific">Microcoleus anatoxicus PTRS2</name>
    <dbReference type="NCBI Taxonomy" id="2705321"/>
    <lineage>
        <taxon>Bacteria</taxon>
        <taxon>Bacillati</taxon>
        <taxon>Cyanobacteriota</taxon>
        <taxon>Cyanophyceae</taxon>
        <taxon>Oscillatoriophycideae</taxon>
        <taxon>Oscillatoriales</taxon>
        <taxon>Microcoleaceae</taxon>
        <taxon>Microcoleus</taxon>
        <taxon>Microcoleus anatoxicus</taxon>
    </lineage>
</organism>
<dbReference type="SUPFAM" id="SSF47598">
    <property type="entry name" value="Ribbon-helix-helix"/>
    <property type="match status" value="1"/>
</dbReference>
<dbReference type="PANTHER" id="PTHR35401:SF2">
    <property type="entry name" value="ABC-TYPE TRANSPORT SYSTEM"/>
    <property type="match status" value="1"/>
</dbReference>
<dbReference type="InterPro" id="IPR014795">
    <property type="entry name" value="TacA_1-like"/>
</dbReference>
<keyword evidence="1" id="KW-1277">Toxin-antitoxin system</keyword>
<evidence type="ECO:0000313" key="3">
    <source>
        <dbReference type="EMBL" id="MEK0188616.1"/>
    </source>
</evidence>
<dbReference type="PANTHER" id="PTHR35401">
    <property type="entry name" value="COPG FAMILY HELIX-TURN-HELIX PROTEIN-RELATED-RELATED"/>
    <property type="match status" value="1"/>
</dbReference>
<evidence type="ECO:0000256" key="2">
    <source>
        <dbReference type="ARBA" id="ARBA00049988"/>
    </source>
</evidence>
<sequence length="133" mass="15454">MRIKTMRSLSHLLEYQMRQPYSDRYCYNKISRSPFYNKTMSTPTDTQTKIELTLSQTDQEILEKAAAAKSMSLGEYLLEIALKAAKQPPLEVDQIVLSDRDWEIFASAMENQPEPNHPLKAAIKEHQEKYGNW</sequence>
<name>A0ABU8YWA0_9CYAN</name>
<dbReference type="Gene3D" id="1.20.5.780">
    <property type="entry name" value="Single helix bin"/>
    <property type="match status" value="1"/>
</dbReference>
<dbReference type="RefSeq" id="WP_340519639.1">
    <property type="nucleotide sequence ID" value="NZ_JBBLXS010000684.1"/>
</dbReference>
<dbReference type="EMBL" id="JBBLXS010000684">
    <property type="protein sequence ID" value="MEK0188616.1"/>
    <property type="molecule type" value="Genomic_DNA"/>
</dbReference>
<evidence type="ECO:0000256" key="1">
    <source>
        <dbReference type="ARBA" id="ARBA00022649"/>
    </source>
</evidence>
<comment type="caution">
    <text evidence="3">The sequence shown here is derived from an EMBL/GenBank/DDBJ whole genome shotgun (WGS) entry which is preliminary data.</text>
</comment>
<reference evidence="3 4" key="1">
    <citation type="journal article" date="2020" name="Harmful Algae">
        <title>Molecular and morphological characterization of a novel dihydroanatoxin-a producing Microcoleus species (cyanobacteria) from the Russian River, California, USA.</title>
        <authorList>
            <person name="Conklin K.Y."/>
            <person name="Stancheva R."/>
            <person name="Otten T.G."/>
            <person name="Fadness R."/>
            <person name="Boyer G.L."/>
            <person name="Read B."/>
            <person name="Zhang X."/>
            <person name="Sheath R.G."/>
        </authorList>
    </citation>
    <scope>NUCLEOTIDE SEQUENCE [LARGE SCALE GENOMIC DNA]</scope>
    <source>
        <strain evidence="3 4">PTRS2</strain>
    </source>
</reference>
<keyword evidence="4" id="KW-1185">Reference proteome</keyword>
<proteinExistence type="inferred from homology"/>
<protein>
    <submittedName>
        <fullName evidence="3">DUF1778 domain-containing protein</fullName>
    </submittedName>
</protein>
<dbReference type="Proteomes" id="UP001384579">
    <property type="component" value="Unassembled WGS sequence"/>
</dbReference>